<evidence type="ECO:0000256" key="1">
    <source>
        <dbReference type="ARBA" id="ARBA00022737"/>
    </source>
</evidence>
<dbReference type="Gene3D" id="1.10.238.10">
    <property type="entry name" value="EF-hand"/>
    <property type="match status" value="2"/>
</dbReference>
<dbReference type="AlphaFoldDB" id="A0A0C3QVI5"/>
<name>A0A0C3QVI5_9AGAM</name>
<keyword evidence="1" id="KW-0677">Repeat</keyword>
<dbReference type="HOGENOM" id="CLU_061288_2_0_1"/>
<reference evidence="4 5" key="1">
    <citation type="submission" date="2014-04" db="EMBL/GenBank/DDBJ databases">
        <authorList>
            <consortium name="DOE Joint Genome Institute"/>
            <person name="Kuo A."/>
            <person name="Girlanda M."/>
            <person name="Perotto S."/>
            <person name="Kohler A."/>
            <person name="Nagy L.G."/>
            <person name="Floudas D."/>
            <person name="Copeland A."/>
            <person name="Barry K.W."/>
            <person name="Cichocki N."/>
            <person name="Veneault-Fourrey C."/>
            <person name="LaButti K."/>
            <person name="Lindquist E.A."/>
            <person name="Lipzen A."/>
            <person name="Lundell T."/>
            <person name="Morin E."/>
            <person name="Murat C."/>
            <person name="Sun H."/>
            <person name="Tunlid A."/>
            <person name="Henrissat B."/>
            <person name="Grigoriev I.V."/>
            <person name="Hibbett D.S."/>
            <person name="Martin F."/>
            <person name="Nordberg H.P."/>
            <person name="Cantor M.N."/>
            <person name="Hua S.X."/>
        </authorList>
    </citation>
    <scope>NUCLEOTIDE SEQUENCE [LARGE SCALE GENOMIC DNA]</scope>
    <source>
        <strain evidence="4 5">MUT 4182</strain>
    </source>
</reference>
<dbReference type="PROSITE" id="PS00018">
    <property type="entry name" value="EF_HAND_1"/>
    <property type="match status" value="3"/>
</dbReference>
<evidence type="ECO:0000313" key="4">
    <source>
        <dbReference type="EMBL" id="KIO32669.1"/>
    </source>
</evidence>
<dbReference type="PROSITE" id="PS50222">
    <property type="entry name" value="EF_HAND_2"/>
    <property type="match status" value="3"/>
</dbReference>
<gene>
    <name evidence="4" type="ORF">M407DRAFT_100808</name>
</gene>
<dbReference type="Proteomes" id="UP000054248">
    <property type="component" value="Unassembled WGS sequence"/>
</dbReference>
<dbReference type="SMART" id="SM00054">
    <property type="entry name" value="EFh"/>
    <property type="match status" value="4"/>
</dbReference>
<keyword evidence="5" id="KW-1185">Reference proteome</keyword>
<dbReference type="InterPro" id="IPR011992">
    <property type="entry name" value="EF-hand-dom_pair"/>
</dbReference>
<proteinExistence type="predicted"/>
<dbReference type="FunFam" id="1.10.238.10:FF:000527">
    <property type="entry name" value="Calmodulin-3"/>
    <property type="match status" value="1"/>
</dbReference>
<dbReference type="STRING" id="1051891.A0A0C3QVI5"/>
<dbReference type="GO" id="GO:0016460">
    <property type="term" value="C:myosin II complex"/>
    <property type="evidence" value="ECO:0007669"/>
    <property type="project" value="TreeGrafter"/>
</dbReference>
<protein>
    <recommendedName>
        <fullName evidence="3">EF-hand domain-containing protein</fullName>
    </recommendedName>
</protein>
<dbReference type="InterPro" id="IPR018247">
    <property type="entry name" value="EF_Hand_1_Ca_BS"/>
</dbReference>
<dbReference type="InterPro" id="IPR050230">
    <property type="entry name" value="CALM/Myosin/TropC-like"/>
</dbReference>
<dbReference type="Pfam" id="PF13499">
    <property type="entry name" value="EF-hand_7"/>
    <property type="match status" value="2"/>
</dbReference>
<dbReference type="SUPFAM" id="SSF47473">
    <property type="entry name" value="EF-hand"/>
    <property type="match status" value="1"/>
</dbReference>
<keyword evidence="2" id="KW-0106">Calcium</keyword>
<dbReference type="InterPro" id="IPR002048">
    <property type="entry name" value="EF_hand_dom"/>
</dbReference>
<evidence type="ECO:0000259" key="3">
    <source>
        <dbReference type="PROSITE" id="PS50222"/>
    </source>
</evidence>
<reference evidence="5" key="2">
    <citation type="submission" date="2015-01" db="EMBL/GenBank/DDBJ databases">
        <title>Evolutionary Origins and Diversification of the Mycorrhizal Mutualists.</title>
        <authorList>
            <consortium name="DOE Joint Genome Institute"/>
            <consortium name="Mycorrhizal Genomics Consortium"/>
            <person name="Kohler A."/>
            <person name="Kuo A."/>
            <person name="Nagy L.G."/>
            <person name="Floudas D."/>
            <person name="Copeland A."/>
            <person name="Barry K.W."/>
            <person name="Cichocki N."/>
            <person name="Veneault-Fourrey C."/>
            <person name="LaButti K."/>
            <person name="Lindquist E.A."/>
            <person name="Lipzen A."/>
            <person name="Lundell T."/>
            <person name="Morin E."/>
            <person name="Murat C."/>
            <person name="Riley R."/>
            <person name="Ohm R."/>
            <person name="Sun H."/>
            <person name="Tunlid A."/>
            <person name="Henrissat B."/>
            <person name="Grigoriev I.V."/>
            <person name="Hibbett D.S."/>
            <person name="Martin F."/>
        </authorList>
    </citation>
    <scope>NUCLEOTIDE SEQUENCE [LARGE SCALE GENOMIC DNA]</scope>
    <source>
        <strain evidence="5">MUT 4182</strain>
    </source>
</reference>
<evidence type="ECO:0000256" key="2">
    <source>
        <dbReference type="ARBA" id="ARBA00022837"/>
    </source>
</evidence>
<accession>A0A0C3QVI5</accession>
<dbReference type="OrthoDB" id="26525at2759"/>
<dbReference type="PANTHER" id="PTHR23048">
    <property type="entry name" value="MYOSIN LIGHT CHAIN 1, 3"/>
    <property type="match status" value="1"/>
</dbReference>
<feature type="domain" description="EF-hand" evidence="3">
    <location>
        <begin position="119"/>
        <end position="151"/>
    </location>
</feature>
<dbReference type="PANTHER" id="PTHR23048:SF0">
    <property type="entry name" value="CALMODULIN LIKE 3"/>
    <property type="match status" value="1"/>
</dbReference>
<dbReference type="CDD" id="cd00051">
    <property type="entry name" value="EFh"/>
    <property type="match status" value="1"/>
</dbReference>
<feature type="domain" description="EF-hand" evidence="3">
    <location>
        <begin position="8"/>
        <end position="43"/>
    </location>
</feature>
<feature type="domain" description="EF-hand" evidence="3">
    <location>
        <begin position="83"/>
        <end position="118"/>
    </location>
</feature>
<organism evidence="4 5">
    <name type="scientific">Tulasnella calospora MUT 4182</name>
    <dbReference type="NCBI Taxonomy" id="1051891"/>
    <lineage>
        <taxon>Eukaryota</taxon>
        <taxon>Fungi</taxon>
        <taxon>Dikarya</taxon>
        <taxon>Basidiomycota</taxon>
        <taxon>Agaricomycotina</taxon>
        <taxon>Agaricomycetes</taxon>
        <taxon>Cantharellales</taxon>
        <taxon>Tulasnellaceae</taxon>
        <taxon>Tulasnella</taxon>
    </lineage>
</organism>
<dbReference type="EMBL" id="KN822953">
    <property type="protein sequence ID" value="KIO32669.1"/>
    <property type="molecule type" value="Genomic_DNA"/>
</dbReference>
<sequence>MADQLSDEQMSEIKKAFSLFDKDGDGIITIHELGNAMRSLGQNPTESELLAMIDQADATSTGTIDFPQFVRMTAREMAWENNDPEAQIKAAFKVFDRNGDGHINAEELGQVMAALGDKLSDAEVAEMLREADPNGDGLINYQEFAKMMSSK</sequence>
<evidence type="ECO:0000313" key="5">
    <source>
        <dbReference type="Proteomes" id="UP000054248"/>
    </source>
</evidence>
<dbReference type="GO" id="GO:0005509">
    <property type="term" value="F:calcium ion binding"/>
    <property type="evidence" value="ECO:0007669"/>
    <property type="project" value="InterPro"/>
</dbReference>